<accession>A0A6G0ZEA9</accession>
<comment type="caution">
    <text evidence="1">The sequence shown here is derived from an EMBL/GenBank/DDBJ whole genome shotgun (WGS) entry which is preliminary data.</text>
</comment>
<reference evidence="1 2" key="1">
    <citation type="submission" date="2019-08" db="EMBL/GenBank/DDBJ databases">
        <title>Whole genome of Aphis craccivora.</title>
        <authorList>
            <person name="Voronova N.V."/>
            <person name="Shulinski R.S."/>
            <person name="Bandarenka Y.V."/>
            <person name="Zhorov D.G."/>
            <person name="Warner D."/>
        </authorList>
    </citation>
    <scope>NUCLEOTIDE SEQUENCE [LARGE SCALE GENOMIC DNA]</scope>
    <source>
        <strain evidence="1">180601</strain>
        <tissue evidence="1">Whole Body</tissue>
    </source>
</reference>
<keyword evidence="2" id="KW-1185">Reference proteome</keyword>
<proteinExistence type="predicted"/>
<organism evidence="1 2">
    <name type="scientific">Aphis craccivora</name>
    <name type="common">Cowpea aphid</name>
    <dbReference type="NCBI Taxonomy" id="307492"/>
    <lineage>
        <taxon>Eukaryota</taxon>
        <taxon>Metazoa</taxon>
        <taxon>Ecdysozoa</taxon>
        <taxon>Arthropoda</taxon>
        <taxon>Hexapoda</taxon>
        <taxon>Insecta</taxon>
        <taxon>Pterygota</taxon>
        <taxon>Neoptera</taxon>
        <taxon>Paraneoptera</taxon>
        <taxon>Hemiptera</taxon>
        <taxon>Sternorrhyncha</taxon>
        <taxon>Aphidomorpha</taxon>
        <taxon>Aphidoidea</taxon>
        <taxon>Aphididae</taxon>
        <taxon>Aphidini</taxon>
        <taxon>Aphis</taxon>
        <taxon>Aphis</taxon>
    </lineage>
</organism>
<evidence type="ECO:0000313" key="1">
    <source>
        <dbReference type="EMBL" id="KAF0769040.1"/>
    </source>
</evidence>
<name>A0A6G0ZEA9_APHCR</name>
<evidence type="ECO:0000313" key="2">
    <source>
        <dbReference type="Proteomes" id="UP000478052"/>
    </source>
</evidence>
<dbReference type="EMBL" id="VUJU01000659">
    <property type="protein sequence ID" value="KAF0769040.1"/>
    <property type="molecule type" value="Genomic_DNA"/>
</dbReference>
<dbReference type="Proteomes" id="UP000478052">
    <property type="component" value="Unassembled WGS sequence"/>
</dbReference>
<protein>
    <submittedName>
        <fullName evidence="1">Uncharacterized protein</fullName>
    </submittedName>
</protein>
<dbReference type="AlphaFoldDB" id="A0A6G0ZEA9"/>
<gene>
    <name evidence="1" type="ORF">FWK35_00004915</name>
</gene>
<sequence>MIITIAFVYINNIDTANDSLDEYLPEELQPLLEWLEDNYVERLNRNRRRWGPTGFPPSIWNLNERVLNSIRTQNK</sequence>